<sequence>MALPFQDAAANRRAFLGLAGLSALAVAGCTSTPKGGGTSTDVNKIDAILPKFKALEVGKPDILVPPPAASGYLSYPSSLVDAITDKPGKGGGVIKVTTLNWGTVPPGLGSNKYLGSINTELGVDMDFSINDGNTYADKLTAILGARDITDVLVAPSWNTNIPRFPDAVQTLFEDLTEYLKGDAVLKYPMLASFPKEAWQGSVWGGKLAAVPFVNDNPFAWALFYRKDILDAAGLGPAKTADELYQLGKKITKPDQGVWAFSDITDYVQMIFKVPGAKGGWRVEGGKIVNKIETPEFMAALEFLVKIFKEGLVHPDLVGSKGADASQLFNSGKIVVQQNGLGAWQSALREQLKINANYKIQPMKVFSHDGSASPLVWGSADPIFYTFIKKGLGKARTEEILACLNWCAAPFGTKEWELRQYGVEGVHFTRGTDNVPKTNDLYNNEYANQFTFLSGRNAAVTGGSDTPNYVQDYTTWTKDAVKYLEPNPWAGVRTEDPVKLSQLNTPTQDLIKDVVRGRRPLSDWPTIVADWKKNGGDEGRDFYAKALPN</sequence>
<dbReference type="EMBL" id="BONY01000114">
    <property type="protein sequence ID" value="GIH10983.1"/>
    <property type="molecule type" value="Genomic_DNA"/>
</dbReference>
<keyword evidence="6" id="KW-1185">Reference proteome</keyword>
<accession>A0A8J3QHH5</accession>
<dbReference type="Proteomes" id="UP000612899">
    <property type="component" value="Unassembled WGS sequence"/>
</dbReference>
<comment type="subcellular location">
    <subcellularLocation>
        <location evidence="1">Cell envelope</location>
    </subcellularLocation>
</comment>
<dbReference type="AlphaFoldDB" id="A0A8J3QHH5"/>
<dbReference type="SUPFAM" id="SSF53850">
    <property type="entry name" value="Periplasmic binding protein-like II"/>
    <property type="match status" value="1"/>
</dbReference>
<dbReference type="InterPro" id="IPR006059">
    <property type="entry name" value="SBP"/>
</dbReference>
<dbReference type="PANTHER" id="PTHR43649:SF31">
    <property type="entry name" value="SN-GLYCEROL-3-PHOSPHATE-BINDING PERIPLASMIC PROTEIN UGPB"/>
    <property type="match status" value="1"/>
</dbReference>
<dbReference type="InterPro" id="IPR050490">
    <property type="entry name" value="Bact_solute-bd_prot1"/>
</dbReference>
<protein>
    <submittedName>
        <fullName evidence="5">Lipoprotein</fullName>
    </submittedName>
</protein>
<evidence type="ECO:0000313" key="6">
    <source>
        <dbReference type="Proteomes" id="UP000612899"/>
    </source>
</evidence>
<dbReference type="Pfam" id="PF01547">
    <property type="entry name" value="SBP_bac_1"/>
    <property type="match status" value="1"/>
</dbReference>
<evidence type="ECO:0000256" key="2">
    <source>
        <dbReference type="ARBA" id="ARBA00008520"/>
    </source>
</evidence>
<dbReference type="Gene3D" id="3.40.190.10">
    <property type="entry name" value="Periplasmic binding protein-like II"/>
    <property type="match status" value="1"/>
</dbReference>
<keyword evidence="5" id="KW-0449">Lipoprotein</keyword>
<keyword evidence="3" id="KW-0813">Transport</keyword>
<reference evidence="5" key="1">
    <citation type="submission" date="2021-01" db="EMBL/GenBank/DDBJ databases">
        <title>Whole genome shotgun sequence of Rhizocola hellebori NBRC 109834.</title>
        <authorList>
            <person name="Komaki H."/>
            <person name="Tamura T."/>
        </authorList>
    </citation>
    <scope>NUCLEOTIDE SEQUENCE</scope>
    <source>
        <strain evidence="5">NBRC 109834</strain>
    </source>
</reference>
<name>A0A8J3QHH5_9ACTN</name>
<evidence type="ECO:0000256" key="3">
    <source>
        <dbReference type="ARBA" id="ARBA00022448"/>
    </source>
</evidence>
<evidence type="ECO:0000313" key="5">
    <source>
        <dbReference type="EMBL" id="GIH10983.1"/>
    </source>
</evidence>
<proteinExistence type="inferred from homology"/>
<dbReference type="GO" id="GO:0030313">
    <property type="term" value="C:cell envelope"/>
    <property type="evidence" value="ECO:0007669"/>
    <property type="project" value="UniProtKB-SubCell"/>
</dbReference>
<dbReference type="RefSeq" id="WP_203914704.1">
    <property type="nucleotide sequence ID" value="NZ_BONY01000114.1"/>
</dbReference>
<dbReference type="PANTHER" id="PTHR43649">
    <property type="entry name" value="ARABINOSE-BINDING PROTEIN-RELATED"/>
    <property type="match status" value="1"/>
</dbReference>
<evidence type="ECO:0000256" key="4">
    <source>
        <dbReference type="ARBA" id="ARBA00022729"/>
    </source>
</evidence>
<comment type="caution">
    <text evidence="5">The sequence shown here is derived from an EMBL/GenBank/DDBJ whole genome shotgun (WGS) entry which is preliminary data.</text>
</comment>
<gene>
    <name evidence="5" type="ORF">Rhe02_90500</name>
</gene>
<comment type="similarity">
    <text evidence="2">Belongs to the bacterial solute-binding protein 1 family.</text>
</comment>
<keyword evidence="4" id="KW-0732">Signal</keyword>
<organism evidence="5 6">
    <name type="scientific">Rhizocola hellebori</name>
    <dbReference type="NCBI Taxonomy" id="1392758"/>
    <lineage>
        <taxon>Bacteria</taxon>
        <taxon>Bacillati</taxon>
        <taxon>Actinomycetota</taxon>
        <taxon>Actinomycetes</taxon>
        <taxon>Micromonosporales</taxon>
        <taxon>Micromonosporaceae</taxon>
        <taxon>Rhizocola</taxon>
    </lineage>
</organism>
<evidence type="ECO:0000256" key="1">
    <source>
        <dbReference type="ARBA" id="ARBA00004196"/>
    </source>
</evidence>